<accession>A0A5B9Q7E2</accession>
<dbReference type="Proteomes" id="UP000323917">
    <property type="component" value="Chromosome"/>
</dbReference>
<evidence type="ECO:0000256" key="1">
    <source>
        <dbReference type="SAM" id="MobiDB-lite"/>
    </source>
</evidence>
<feature type="region of interest" description="Disordered" evidence="1">
    <location>
        <begin position="161"/>
        <end position="182"/>
    </location>
</feature>
<evidence type="ECO:0008006" key="5">
    <source>
        <dbReference type="Google" id="ProtNLM"/>
    </source>
</evidence>
<protein>
    <recommendedName>
        <fullName evidence="5">DUF4440 domain-containing protein</fullName>
    </recommendedName>
</protein>
<dbReference type="KEGG" id="bgok:Pr1d_22330"/>
<name>A0A5B9Q7E2_9BACT</name>
<reference evidence="3 4" key="1">
    <citation type="submission" date="2019-08" db="EMBL/GenBank/DDBJ databases">
        <title>Deep-cultivation of Planctomycetes and their phenomic and genomic characterization uncovers novel biology.</title>
        <authorList>
            <person name="Wiegand S."/>
            <person name="Jogler M."/>
            <person name="Boedeker C."/>
            <person name="Pinto D."/>
            <person name="Vollmers J."/>
            <person name="Rivas-Marin E."/>
            <person name="Kohn T."/>
            <person name="Peeters S.H."/>
            <person name="Heuer A."/>
            <person name="Rast P."/>
            <person name="Oberbeckmann S."/>
            <person name="Bunk B."/>
            <person name="Jeske O."/>
            <person name="Meyerdierks A."/>
            <person name="Storesund J.E."/>
            <person name="Kallscheuer N."/>
            <person name="Luecker S."/>
            <person name="Lage O.M."/>
            <person name="Pohl T."/>
            <person name="Merkel B.J."/>
            <person name="Hornburger P."/>
            <person name="Mueller R.-W."/>
            <person name="Bruemmer F."/>
            <person name="Labrenz M."/>
            <person name="Spormann A.M."/>
            <person name="Op den Camp H."/>
            <person name="Overmann J."/>
            <person name="Amann R."/>
            <person name="Jetten M.S.M."/>
            <person name="Mascher T."/>
            <person name="Medema M.H."/>
            <person name="Devos D.P."/>
            <person name="Kaster A.-K."/>
            <person name="Ovreas L."/>
            <person name="Rohde M."/>
            <person name="Galperin M.Y."/>
            <person name="Jogler C."/>
        </authorList>
    </citation>
    <scope>NUCLEOTIDE SEQUENCE [LARGE SCALE GENOMIC DNA]</scope>
    <source>
        <strain evidence="3 4">Pr1d</strain>
    </source>
</reference>
<dbReference type="AlphaFoldDB" id="A0A5B9Q7E2"/>
<sequence precursor="true">MKIPLIAIAVILIFSSNSCLFADEPSELFIQLRDMDSTIFEEGFNKCNEEVLRSVLHEDLEFLHDLSGESEFDGFIKSIQENICSNPHGKLTRKVVPESLSVFPLKKDGTTYAAVQFGAHEFYFTPNGGSANRVSSGRFIHTYFLNEGEWKLKRVISYDHQSASPDEPREIERPPEPIRGAN</sequence>
<feature type="compositionally biased region" description="Basic and acidic residues" evidence="1">
    <location>
        <begin position="166"/>
        <end position="176"/>
    </location>
</feature>
<evidence type="ECO:0000256" key="2">
    <source>
        <dbReference type="SAM" id="SignalP"/>
    </source>
</evidence>
<dbReference type="SUPFAM" id="SSF54427">
    <property type="entry name" value="NTF2-like"/>
    <property type="match status" value="1"/>
</dbReference>
<dbReference type="OrthoDB" id="1357763at2"/>
<proteinExistence type="predicted"/>
<dbReference type="InterPro" id="IPR032710">
    <property type="entry name" value="NTF2-like_dom_sf"/>
</dbReference>
<organism evidence="3 4">
    <name type="scientific">Bythopirellula goksoeyrii</name>
    <dbReference type="NCBI Taxonomy" id="1400387"/>
    <lineage>
        <taxon>Bacteria</taxon>
        <taxon>Pseudomonadati</taxon>
        <taxon>Planctomycetota</taxon>
        <taxon>Planctomycetia</taxon>
        <taxon>Pirellulales</taxon>
        <taxon>Lacipirellulaceae</taxon>
        <taxon>Bythopirellula</taxon>
    </lineage>
</organism>
<dbReference type="EMBL" id="CP042913">
    <property type="protein sequence ID" value="QEG34944.1"/>
    <property type="molecule type" value="Genomic_DNA"/>
</dbReference>
<feature type="chain" id="PRO_5023069911" description="DUF4440 domain-containing protein" evidence="2">
    <location>
        <begin position="23"/>
        <end position="182"/>
    </location>
</feature>
<gene>
    <name evidence="3" type="ORF">Pr1d_22330</name>
</gene>
<keyword evidence="4" id="KW-1185">Reference proteome</keyword>
<evidence type="ECO:0000313" key="4">
    <source>
        <dbReference type="Proteomes" id="UP000323917"/>
    </source>
</evidence>
<feature type="signal peptide" evidence="2">
    <location>
        <begin position="1"/>
        <end position="22"/>
    </location>
</feature>
<keyword evidence="2" id="KW-0732">Signal</keyword>
<dbReference type="RefSeq" id="WP_148073516.1">
    <property type="nucleotide sequence ID" value="NZ_CP042913.1"/>
</dbReference>
<evidence type="ECO:0000313" key="3">
    <source>
        <dbReference type="EMBL" id="QEG34944.1"/>
    </source>
</evidence>